<dbReference type="InterPro" id="IPR032508">
    <property type="entry name" value="FecR_C"/>
</dbReference>
<comment type="caution">
    <text evidence="4">The sequence shown here is derived from an EMBL/GenBank/DDBJ whole genome shotgun (WGS) entry which is preliminary data.</text>
</comment>
<evidence type="ECO:0000259" key="3">
    <source>
        <dbReference type="Pfam" id="PF16344"/>
    </source>
</evidence>
<dbReference type="PIRSF" id="PIRSF018266">
    <property type="entry name" value="FecR"/>
    <property type="match status" value="1"/>
</dbReference>
<dbReference type="EMBL" id="BAABFT010000005">
    <property type="protein sequence ID" value="GAA4323374.1"/>
    <property type="molecule type" value="Genomic_DNA"/>
</dbReference>
<evidence type="ECO:0000313" key="5">
    <source>
        <dbReference type="Proteomes" id="UP001500582"/>
    </source>
</evidence>
<evidence type="ECO:0000259" key="2">
    <source>
        <dbReference type="Pfam" id="PF04773"/>
    </source>
</evidence>
<dbReference type="Pfam" id="PF04773">
    <property type="entry name" value="FecR"/>
    <property type="match status" value="1"/>
</dbReference>
<dbReference type="InterPro" id="IPR012373">
    <property type="entry name" value="Ferrdict_sens_TM"/>
</dbReference>
<organism evidence="4 5">
    <name type="scientific">Mucilaginibacter gynuensis</name>
    <dbReference type="NCBI Taxonomy" id="1302236"/>
    <lineage>
        <taxon>Bacteria</taxon>
        <taxon>Pseudomonadati</taxon>
        <taxon>Bacteroidota</taxon>
        <taxon>Sphingobacteriia</taxon>
        <taxon>Sphingobacteriales</taxon>
        <taxon>Sphingobacteriaceae</taxon>
        <taxon>Mucilaginibacter</taxon>
    </lineage>
</organism>
<keyword evidence="1" id="KW-0472">Membrane</keyword>
<dbReference type="PANTHER" id="PTHR30273:SF2">
    <property type="entry name" value="PROTEIN FECR"/>
    <property type="match status" value="1"/>
</dbReference>
<keyword evidence="1" id="KW-1133">Transmembrane helix</keyword>
<sequence>MAEKDLYLQQIILFLNNPEDKELENTINEWRLLNSENERYYQDIYKIWQRAAESAPLEQVNVAIAVDKLSAKIGYNPAEAEVIPLRSRFRALKWTAGVAAMLAIAVLVYNYMQPQKPVYITKTTSVAKDSVLLADGSKVYLDAHSTVRYPEKFSGNTRPIYFVAGNAFFKIAKDASKPFFIHMDNTAVRVLGTSFNINKTTYHINIDVKTGRVMFIANRETKGILTAGTAANYNLRTNKLTTYASINQNSDAWLTGQLHFVDEPMADVVKKLEQHYKINIDLDSNLSRLGKLNASFINNNIDEVIAVLEQTYPIKISHKADRLIIRRK</sequence>
<feature type="domain" description="Protein FecR C-terminal" evidence="3">
    <location>
        <begin position="258"/>
        <end position="325"/>
    </location>
</feature>
<dbReference type="PANTHER" id="PTHR30273">
    <property type="entry name" value="PERIPLASMIC SIGNAL SENSOR AND SIGMA FACTOR ACTIVATOR FECR-RELATED"/>
    <property type="match status" value="1"/>
</dbReference>
<accession>A0ABP8GFV6</accession>
<proteinExistence type="predicted"/>
<keyword evidence="1" id="KW-0812">Transmembrane</keyword>
<gene>
    <name evidence="4" type="ORF">GCM10023149_24280</name>
</gene>
<evidence type="ECO:0000256" key="1">
    <source>
        <dbReference type="SAM" id="Phobius"/>
    </source>
</evidence>
<dbReference type="Pfam" id="PF16344">
    <property type="entry name" value="FecR_C"/>
    <property type="match status" value="1"/>
</dbReference>
<dbReference type="InterPro" id="IPR006860">
    <property type="entry name" value="FecR"/>
</dbReference>
<feature type="domain" description="FecR protein" evidence="2">
    <location>
        <begin position="123"/>
        <end position="213"/>
    </location>
</feature>
<name>A0ABP8GFV6_9SPHI</name>
<dbReference type="RefSeq" id="WP_345211347.1">
    <property type="nucleotide sequence ID" value="NZ_BAABFT010000005.1"/>
</dbReference>
<evidence type="ECO:0000313" key="4">
    <source>
        <dbReference type="EMBL" id="GAA4323374.1"/>
    </source>
</evidence>
<protein>
    <submittedName>
        <fullName evidence="4">FecR domain-containing protein</fullName>
    </submittedName>
</protein>
<reference evidence="5" key="1">
    <citation type="journal article" date="2019" name="Int. J. Syst. Evol. Microbiol.">
        <title>The Global Catalogue of Microorganisms (GCM) 10K type strain sequencing project: providing services to taxonomists for standard genome sequencing and annotation.</title>
        <authorList>
            <consortium name="The Broad Institute Genomics Platform"/>
            <consortium name="The Broad Institute Genome Sequencing Center for Infectious Disease"/>
            <person name="Wu L."/>
            <person name="Ma J."/>
        </authorList>
    </citation>
    <scope>NUCLEOTIDE SEQUENCE [LARGE SCALE GENOMIC DNA]</scope>
    <source>
        <strain evidence="5">JCM 17705</strain>
    </source>
</reference>
<dbReference type="Gene3D" id="3.55.50.30">
    <property type="match status" value="1"/>
</dbReference>
<dbReference type="Proteomes" id="UP001500582">
    <property type="component" value="Unassembled WGS sequence"/>
</dbReference>
<dbReference type="Gene3D" id="2.60.120.1440">
    <property type="match status" value="1"/>
</dbReference>
<feature type="transmembrane region" description="Helical" evidence="1">
    <location>
        <begin position="94"/>
        <end position="112"/>
    </location>
</feature>
<keyword evidence="5" id="KW-1185">Reference proteome</keyword>